<organism evidence="3 4">
    <name type="scientific">Dyella choica</name>
    <dbReference type="NCBI Taxonomy" id="1927959"/>
    <lineage>
        <taxon>Bacteria</taxon>
        <taxon>Pseudomonadati</taxon>
        <taxon>Pseudomonadota</taxon>
        <taxon>Gammaproteobacteria</taxon>
        <taxon>Lysobacterales</taxon>
        <taxon>Rhodanobacteraceae</taxon>
        <taxon>Dyella</taxon>
    </lineage>
</organism>
<evidence type="ECO:0000259" key="2">
    <source>
        <dbReference type="Pfam" id="PF03807"/>
    </source>
</evidence>
<accession>A0A3S0Q3R2</accession>
<protein>
    <submittedName>
        <fullName evidence="3">NADP oxidoreductase</fullName>
    </submittedName>
</protein>
<feature type="domain" description="Pyrroline-5-carboxylate reductase catalytic N-terminal" evidence="2">
    <location>
        <begin position="2"/>
        <end position="87"/>
    </location>
</feature>
<evidence type="ECO:0000313" key="4">
    <source>
        <dbReference type="Proteomes" id="UP000274358"/>
    </source>
</evidence>
<dbReference type="InterPro" id="IPR051267">
    <property type="entry name" value="STEAP_metalloreductase"/>
</dbReference>
<reference evidence="3 4" key="1">
    <citation type="submission" date="2018-12" db="EMBL/GenBank/DDBJ databases">
        <title>Dyella dinghuensis sp. nov. DHOA06 and Dyella choica sp. nov. 4M-K27, isolated from forest soil.</title>
        <authorList>
            <person name="Qiu L.-H."/>
            <person name="Gao Z.-H."/>
        </authorList>
    </citation>
    <scope>NUCLEOTIDE SEQUENCE [LARGE SCALE GENOMIC DNA]</scope>
    <source>
        <strain evidence="3 4">4M-K27</strain>
    </source>
</reference>
<proteinExistence type="predicted"/>
<dbReference type="RefSeq" id="WP_126685607.1">
    <property type="nucleotide sequence ID" value="NZ_RYYV01000011.1"/>
</dbReference>
<dbReference type="Gene3D" id="3.40.50.720">
    <property type="entry name" value="NAD(P)-binding Rossmann-like Domain"/>
    <property type="match status" value="1"/>
</dbReference>
<dbReference type="OrthoDB" id="1523398at2"/>
<dbReference type="AlphaFoldDB" id="A0A3S0Q3R2"/>
<name>A0A3S0Q3R2_9GAMM</name>
<evidence type="ECO:0000256" key="1">
    <source>
        <dbReference type="ARBA" id="ARBA00023002"/>
    </source>
</evidence>
<comment type="caution">
    <text evidence="3">The sequence shown here is derived from an EMBL/GenBank/DDBJ whole genome shotgun (WGS) entry which is preliminary data.</text>
</comment>
<keyword evidence="1" id="KW-0560">Oxidoreductase</keyword>
<dbReference type="PANTHER" id="PTHR14239">
    <property type="entry name" value="DUDULIN-RELATED"/>
    <property type="match status" value="1"/>
</dbReference>
<dbReference type="GO" id="GO:0016491">
    <property type="term" value="F:oxidoreductase activity"/>
    <property type="evidence" value="ECO:0007669"/>
    <property type="project" value="UniProtKB-KW"/>
</dbReference>
<gene>
    <name evidence="3" type="ORF">EKH80_15120</name>
</gene>
<keyword evidence="4" id="KW-1185">Reference proteome</keyword>
<dbReference type="Pfam" id="PF03807">
    <property type="entry name" value="F420_oxidored"/>
    <property type="match status" value="1"/>
</dbReference>
<dbReference type="InterPro" id="IPR028939">
    <property type="entry name" value="P5C_Rdtase_cat_N"/>
</dbReference>
<dbReference type="Proteomes" id="UP000274358">
    <property type="component" value="Unassembled WGS sequence"/>
</dbReference>
<dbReference type="EMBL" id="RYYV01000011">
    <property type="protein sequence ID" value="RUL73644.1"/>
    <property type="molecule type" value="Genomic_DNA"/>
</dbReference>
<dbReference type="SUPFAM" id="SSF51735">
    <property type="entry name" value="NAD(P)-binding Rossmann-fold domains"/>
    <property type="match status" value="1"/>
</dbReference>
<dbReference type="InterPro" id="IPR036291">
    <property type="entry name" value="NAD(P)-bd_dom_sf"/>
</dbReference>
<sequence>MKIALLGGGNFGGNLGNLLADAGHDVVVGLRDPARVRSDARYRVDSITAAAQHGDVVIIAILYQACAQVLAPLEPLLRGKIVVDATNALQDDWSPLPLGSVGSAARILSAVLPQARLVKAFNTVFADIMTVQRLDRDGHPVTAFIAGDDAQANTIVANIATDAGFAPLVTGDLDNARYLEAMAHLNIRIALGAGGGTNAGFVYHQVRDPQLVGEAVGTMNEHIGVLSLQMDAP</sequence>
<evidence type="ECO:0000313" key="3">
    <source>
        <dbReference type="EMBL" id="RUL73644.1"/>
    </source>
</evidence>